<dbReference type="AlphaFoldDB" id="A0A0P0XHI6"/>
<sequence length="72" mass="8083">NPQFGKEGCTEVQEKELRPRNSLHIQQILLNLKLHTWISNLITAGNLPFTSPLSIIIESSTKLWLTSNISVA</sequence>
<reference evidence="1 2" key="3">
    <citation type="journal article" date="2013" name="Rice">
        <title>Improvement of the Oryza sativa Nipponbare reference genome using next generation sequence and optical map data.</title>
        <authorList>
            <person name="Kawahara Y."/>
            <person name="de la Bastide M."/>
            <person name="Hamilton J.P."/>
            <person name="Kanamori H."/>
            <person name="McCombie W.R."/>
            <person name="Ouyang S."/>
            <person name="Schwartz D.C."/>
            <person name="Tanaka T."/>
            <person name="Wu J."/>
            <person name="Zhou S."/>
            <person name="Childs K.L."/>
            <person name="Davidson R.M."/>
            <person name="Lin H."/>
            <person name="Quesada-Ocampo L."/>
            <person name="Vaillancourt B."/>
            <person name="Sakai H."/>
            <person name="Lee S.S."/>
            <person name="Kim J."/>
            <person name="Numa H."/>
            <person name="Itoh T."/>
            <person name="Buell C.R."/>
            <person name="Matsumoto T."/>
        </authorList>
    </citation>
    <scope>NUCLEOTIDE SEQUENCE [LARGE SCALE GENOMIC DNA]</scope>
    <source>
        <strain evidence="2">cv. Nipponbare</strain>
    </source>
</reference>
<evidence type="ECO:0000313" key="2">
    <source>
        <dbReference type="Proteomes" id="UP000059680"/>
    </source>
</evidence>
<dbReference type="EMBL" id="AP014964">
    <property type="protein sequence ID" value="BAT05961.1"/>
    <property type="molecule type" value="Genomic_DNA"/>
</dbReference>
<name>A0A0P0XHI6_ORYSJ</name>
<dbReference type="PaxDb" id="39947-A0A0P0XHI6"/>
<accession>A0A0P0XHI6</accession>
<feature type="non-terminal residue" evidence="1">
    <location>
        <position position="72"/>
    </location>
</feature>
<dbReference type="Proteomes" id="UP000059680">
    <property type="component" value="Chromosome 8"/>
</dbReference>
<dbReference type="InParanoid" id="A0A0P0XHI6"/>
<reference evidence="2" key="1">
    <citation type="journal article" date="2005" name="Nature">
        <title>The map-based sequence of the rice genome.</title>
        <authorList>
            <consortium name="International rice genome sequencing project (IRGSP)"/>
            <person name="Matsumoto T."/>
            <person name="Wu J."/>
            <person name="Kanamori H."/>
            <person name="Katayose Y."/>
            <person name="Fujisawa M."/>
            <person name="Namiki N."/>
            <person name="Mizuno H."/>
            <person name="Yamamoto K."/>
            <person name="Antonio B.A."/>
            <person name="Baba T."/>
            <person name="Sakata K."/>
            <person name="Nagamura Y."/>
            <person name="Aoki H."/>
            <person name="Arikawa K."/>
            <person name="Arita K."/>
            <person name="Bito T."/>
            <person name="Chiden Y."/>
            <person name="Fujitsuka N."/>
            <person name="Fukunaka R."/>
            <person name="Hamada M."/>
            <person name="Harada C."/>
            <person name="Hayashi A."/>
            <person name="Hijishita S."/>
            <person name="Honda M."/>
            <person name="Hosokawa S."/>
            <person name="Ichikawa Y."/>
            <person name="Idonuma A."/>
            <person name="Iijima M."/>
            <person name="Ikeda M."/>
            <person name="Ikeno M."/>
            <person name="Ito K."/>
            <person name="Ito S."/>
            <person name="Ito T."/>
            <person name="Ito Y."/>
            <person name="Ito Y."/>
            <person name="Iwabuchi A."/>
            <person name="Kamiya K."/>
            <person name="Karasawa W."/>
            <person name="Kurita K."/>
            <person name="Katagiri S."/>
            <person name="Kikuta A."/>
            <person name="Kobayashi H."/>
            <person name="Kobayashi N."/>
            <person name="Machita K."/>
            <person name="Maehara T."/>
            <person name="Masukawa M."/>
            <person name="Mizubayashi T."/>
            <person name="Mukai Y."/>
            <person name="Nagasaki H."/>
            <person name="Nagata Y."/>
            <person name="Naito S."/>
            <person name="Nakashima M."/>
            <person name="Nakama Y."/>
            <person name="Nakamichi Y."/>
            <person name="Nakamura M."/>
            <person name="Meguro A."/>
            <person name="Negishi M."/>
            <person name="Ohta I."/>
            <person name="Ohta T."/>
            <person name="Okamoto M."/>
            <person name="Ono N."/>
            <person name="Saji S."/>
            <person name="Sakaguchi M."/>
            <person name="Sakai K."/>
            <person name="Shibata M."/>
            <person name="Shimokawa T."/>
            <person name="Song J."/>
            <person name="Takazaki Y."/>
            <person name="Terasawa K."/>
            <person name="Tsugane M."/>
            <person name="Tsuji K."/>
            <person name="Ueda S."/>
            <person name="Waki K."/>
            <person name="Yamagata H."/>
            <person name="Yamamoto M."/>
            <person name="Yamamoto S."/>
            <person name="Yamane H."/>
            <person name="Yoshiki S."/>
            <person name="Yoshihara R."/>
            <person name="Yukawa K."/>
            <person name="Zhong H."/>
            <person name="Yano M."/>
            <person name="Yuan Q."/>
            <person name="Ouyang S."/>
            <person name="Liu J."/>
            <person name="Jones K.M."/>
            <person name="Gansberger K."/>
            <person name="Moffat K."/>
            <person name="Hill J."/>
            <person name="Bera J."/>
            <person name="Fadrosh D."/>
            <person name="Jin S."/>
            <person name="Johri S."/>
            <person name="Kim M."/>
            <person name="Overton L."/>
            <person name="Reardon M."/>
            <person name="Tsitrin T."/>
            <person name="Vuong H."/>
            <person name="Weaver B."/>
            <person name="Ciecko A."/>
            <person name="Tallon L."/>
            <person name="Jackson J."/>
            <person name="Pai G."/>
            <person name="Aken S.V."/>
            <person name="Utterback T."/>
            <person name="Reidmuller S."/>
            <person name="Feldblyum T."/>
            <person name="Hsiao J."/>
            <person name="Zismann V."/>
            <person name="Iobst S."/>
            <person name="de Vazeille A.R."/>
            <person name="Buell C.R."/>
            <person name="Ying K."/>
            <person name="Li Y."/>
            <person name="Lu T."/>
            <person name="Huang Y."/>
            <person name="Zhao Q."/>
            <person name="Feng Q."/>
            <person name="Zhang L."/>
            <person name="Zhu J."/>
            <person name="Weng Q."/>
            <person name="Mu J."/>
            <person name="Lu Y."/>
            <person name="Fan D."/>
            <person name="Liu Y."/>
            <person name="Guan J."/>
            <person name="Zhang Y."/>
            <person name="Yu S."/>
            <person name="Liu X."/>
            <person name="Zhang Y."/>
            <person name="Hong G."/>
            <person name="Han B."/>
            <person name="Choisne N."/>
            <person name="Demange N."/>
            <person name="Orjeda G."/>
            <person name="Samain S."/>
            <person name="Cattolico L."/>
            <person name="Pelletier E."/>
            <person name="Couloux A."/>
            <person name="Segurens B."/>
            <person name="Wincker P."/>
            <person name="D'Hont A."/>
            <person name="Scarpelli C."/>
            <person name="Weissenbach J."/>
            <person name="Salanoubat M."/>
            <person name="Quetier F."/>
            <person name="Yu Y."/>
            <person name="Kim H.R."/>
            <person name="Rambo T."/>
            <person name="Currie J."/>
            <person name="Collura K."/>
            <person name="Luo M."/>
            <person name="Yang T."/>
            <person name="Ammiraju J.S.S."/>
            <person name="Engler F."/>
            <person name="Soderlund C."/>
            <person name="Wing R.A."/>
            <person name="Palmer L.E."/>
            <person name="de la Bastide M."/>
            <person name="Spiegel L."/>
            <person name="Nascimento L."/>
            <person name="Zutavern T."/>
            <person name="O'Shaughnessy A."/>
            <person name="Dike S."/>
            <person name="Dedhia N."/>
            <person name="Preston R."/>
            <person name="Balija V."/>
            <person name="McCombie W.R."/>
            <person name="Chow T."/>
            <person name="Chen H."/>
            <person name="Chung M."/>
            <person name="Chen C."/>
            <person name="Shaw J."/>
            <person name="Wu H."/>
            <person name="Hsiao K."/>
            <person name="Chao Y."/>
            <person name="Chu M."/>
            <person name="Cheng C."/>
            <person name="Hour A."/>
            <person name="Lee P."/>
            <person name="Lin S."/>
            <person name="Lin Y."/>
            <person name="Liou J."/>
            <person name="Liu S."/>
            <person name="Hsing Y."/>
            <person name="Raghuvanshi S."/>
            <person name="Mohanty A."/>
            <person name="Bharti A.K."/>
            <person name="Gaur A."/>
            <person name="Gupta V."/>
            <person name="Kumar D."/>
            <person name="Ravi V."/>
            <person name="Vij S."/>
            <person name="Kapur A."/>
            <person name="Khurana P."/>
            <person name="Khurana P."/>
            <person name="Khurana J.P."/>
            <person name="Tyagi A.K."/>
            <person name="Gaikwad K."/>
            <person name="Singh A."/>
            <person name="Dalal V."/>
            <person name="Srivastava S."/>
            <person name="Dixit A."/>
            <person name="Pal A.K."/>
            <person name="Ghazi I.A."/>
            <person name="Yadav M."/>
            <person name="Pandit A."/>
            <person name="Bhargava A."/>
            <person name="Sureshbabu K."/>
            <person name="Batra K."/>
            <person name="Sharma T.R."/>
            <person name="Mohapatra T."/>
            <person name="Singh N.K."/>
            <person name="Messing J."/>
            <person name="Nelson A.B."/>
            <person name="Fuks G."/>
            <person name="Kavchok S."/>
            <person name="Keizer G."/>
            <person name="Linton E."/>
            <person name="Llaca V."/>
            <person name="Song R."/>
            <person name="Tanyolac B."/>
            <person name="Young S."/>
            <person name="Ho-Il K."/>
            <person name="Hahn J.H."/>
            <person name="Sangsakoo G."/>
            <person name="Vanavichit A."/>
            <person name="de Mattos Luiz.A.T."/>
            <person name="Zimmer P.D."/>
            <person name="Malone G."/>
            <person name="Dellagostin O."/>
            <person name="de Oliveira A.C."/>
            <person name="Bevan M."/>
            <person name="Bancroft I."/>
            <person name="Minx P."/>
            <person name="Cordum H."/>
            <person name="Wilson R."/>
            <person name="Cheng Z."/>
            <person name="Jin W."/>
            <person name="Jiang J."/>
            <person name="Leong S.A."/>
            <person name="Iwama H."/>
            <person name="Gojobori T."/>
            <person name="Itoh T."/>
            <person name="Niimura Y."/>
            <person name="Fujii Y."/>
            <person name="Habara T."/>
            <person name="Sakai H."/>
            <person name="Sato Y."/>
            <person name="Wilson G."/>
            <person name="Kumar K."/>
            <person name="McCouch S."/>
            <person name="Juretic N."/>
            <person name="Hoen D."/>
            <person name="Wright S."/>
            <person name="Bruskiewich R."/>
            <person name="Bureau T."/>
            <person name="Miyao A."/>
            <person name="Hirochika H."/>
            <person name="Nishikawa T."/>
            <person name="Kadowaki K."/>
            <person name="Sugiura M."/>
            <person name="Burr B."/>
            <person name="Sasaki T."/>
        </authorList>
    </citation>
    <scope>NUCLEOTIDE SEQUENCE [LARGE SCALE GENOMIC DNA]</scope>
    <source>
        <strain evidence="2">cv. Nipponbare</strain>
    </source>
</reference>
<keyword evidence="2" id="KW-1185">Reference proteome</keyword>
<reference evidence="1 2" key="2">
    <citation type="journal article" date="2013" name="Plant Cell Physiol.">
        <title>Rice Annotation Project Database (RAP-DB): an integrative and interactive database for rice genomics.</title>
        <authorList>
            <person name="Sakai H."/>
            <person name="Lee S.S."/>
            <person name="Tanaka T."/>
            <person name="Numa H."/>
            <person name="Kim J."/>
            <person name="Kawahara Y."/>
            <person name="Wakimoto H."/>
            <person name="Yang C.C."/>
            <person name="Iwamoto M."/>
            <person name="Abe T."/>
            <person name="Yamada Y."/>
            <person name="Muto A."/>
            <person name="Inokuchi H."/>
            <person name="Ikemura T."/>
            <person name="Matsumoto T."/>
            <person name="Sasaki T."/>
            <person name="Itoh T."/>
        </authorList>
    </citation>
    <scope>NUCLEOTIDE SEQUENCE [LARGE SCALE GENOMIC DNA]</scope>
    <source>
        <strain evidence="2">cv. Nipponbare</strain>
    </source>
</reference>
<dbReference type="Gramene" id="Os08t0484633-00">
    <property type="protein sequence ID" value="Os08t0484633-00"/>
    <property type="gene ID" value="Os08g0484633"/>
</dbReference>
<proteinExistence type="predicted"/>
<protein>
    <submittedName>
        <fullName evidence="1">Os08g0484633 protein</fullName>
    </submittedName>
</protein>
<evidence type="ECO:0000313" key="1">
    <source>
        <dbReference type="EMBL" id="BAT05961.1"/>
    </source>
</evidence>
<organism evidence="1 2">
    <name type="scientific">Oryza sativa subsp. japonica</name>
    <name type="common">Rice</name>
    <dbReference type="NCBI Taxonomy" id="39947"/>
    <lineage>
        <taxon>Eukaryota</taxon>
        <taxon>Viridiplantae</taxon>
        <taxon>Streptophyta</taxon>
        <taxon>Embryophyta</taxon>
        <taxon>Tracheophyta</taxon>
        <taxon>Spermatophyta</taxon>
        <taxon>Magnoliopsida</taxon>
        <taxon>Liliopsida</taxon>
        <taxon>Poales</taxon>
        <taxon>Poaceae</taxon>
        <taxon>BOP clade</taxon>
        <taxon>Oryzoideae</taxon>
        <taxon>Oryzeae</taxon>
        <taxon>Oryzinae</taxon>
        <taxon>Oryza</taxon>
        <taxon>Oryza sativa</taxon>
    </lineage>
</organism>
<gene>
    <name evidence="1" type="ordered locus">Os08g0484633</name>
    <name evidence="1" type="ORF">OSNPB_080484633</name>
</gene>